<gene>
    <name evidence="6" type="primary">azoR</name>
    <name evidence="8" type="ORF">AT746_10765</name>
</gene>
<comment type="cofactor">
    <cofactor evidence="6">
        <name>FMN</name>
        <dbReference type="ChEBI" id="CHEBI:58210"/>
    </cofactor>
    <text evidence="6">Binds 1 FMN per subunit.</text>
</comment>
<dbReference type="SUPFAM" id="SSF52218">
    <property type="entry name" value="Flavoproteins"/>
    <property type="match status" value="1"/>
</dbReference>
<protein>
    <recommendedName>
        <fullName evidence="6">FMN dependent NADH:quinone oxidoreductase</fullName>
        <ecNumber evidence="6">1.6.5.-</ecNumber>
    </recommendedName>
    <alternativeName>
        <fullName evidence="6">Azo-dye reductase</fullName>
    </alternativeName>
    <alternativeName>
        <fullName evidence="6">FMN-dependent NADH-azo compound oxidoreductase</fullName>
    </alternativeName>
    <alternativeName>
        <fullName evidence="6">FMN-dependent NADH-azoreductase</fullName>
        <ecNumber evidence="6">1.7.1.17</ecNumber>
    </alternativeName>
</protein>
<feature type="domain" description="Flavodoxin-like fold" evidence="7">
    <location>
        <begin position="2"/>
        <end position="194"/>
    </location>
</feature>
<name>A0A0U3B0S6_9ALTE</name>
<dbReference type="HAMAP" id="MF_01216">
    <property type="entry name" value="Azoreductase_type1"/>
    <property type="match status" value="1"/>
</dbReference>
<feature type="binding site" evidence="6">
    <location>
        <begin position="95"/>
        <end position="98"/>
    </location>
    <ligand>
        <name>FMN</name>
        <dbReference type="ChEBI" id="CHEBI:58210"/>
    </ligand>
</feature>
<evidence type="ECO:0000256" key="1">
    <source>
        <dbReference type="ARBA" id="ARBA00022630"/>
    </source>
</evidence>
<evidence type="ECO:0000256" key="4">
    <source>
        <dbReference type="ARBA" id="ARBA00023027"/>
    </source>
</evidence>
<comment type="subunit">
    <text evidence="6">Homodimer.</text>
</comment>
<accession>A0A0U3B0S6</accession>
<dbReference type="PANTHER" id="PTHR43741:SF2">
    <property type="entry name" value="FMN-DEPENDENT NADH:QUINONE OXIDOREDUCTASE"/>
    <property type="match status" value="1"/>
</dbReference>
<comment type="similarity">
    <text evidence="6">Belongs to the azoreductase type 1 family.</text>
</comment>
<evidence type="ECO:0000313" key="9">
    <source>
        <dbReference type="Proteomes" id="UP000068447"/>
    </source>
</evidence>
<proteinExistence type="inferred from homology"/>
<dbReference type="GO" id="GO:0016652">
    <property type="term" value="F:oxidoreductase activity, acting on NAD(P)H as acceptor"/>
    <property type="evidence" value="ECO:0007669"/>
    <property type="project" value="UniProtKB-UniRule"/>
</dbReference>
<evidence type="ECO:0000313" key="8">
    <source>
        <dbReference type="EMBL" id="ALS98704.1"/>
    </source>
</evidence>
<keyword evidence="1 6" id="KW-0285">Flavoprotein</keyword>
<dbReference type="OrthoDB" id="9787136at2"/>
<evidence type="ECO:0000256" key="6">
    <source>
        <dbReference type="HAMAP-Rule" id="MF_01216"/>
    </source>
</evidence>
<dbReference type="EC" id="1.7.1.17" evidence="6"/>
<evidence type="ECO:0000256" key="2">
    <source>
        <dbReference type="ARBA" id="ARBA00022643"/>
    </source>
</evidence>
<dbReference type="InterPro" id="IPR029039">
    <property type="entry name" value="Flavoprotein-like_sf"/>
</dbReference>
<dbReference type="STRING" id="1526571.AT746_10765"/>
<keyword evidence="4 6" id="KW-0520">NAD</keyword>
<sequence length="203" mass="22573">MKNVLVINSSLNGSAGNSNQLTEKFVSQLQQQQDIRVTQRDLDGANLPHLSGEEMQAWMTDIAQRNEQQQQLAALSDQLIEEVQQSDILVIGMPMYNFGVPSVFKAWIDRIARAGITFRYTEKGPQGLVKGKKVYILAARGGIYDGTEKDSQSQYLKDVLAFMGMSDVEFVYAEGLAMGEESAKKGFAQANEKIFELIENQLA</sequence>
<comment type="function">
    <text evidence="6">Quinone reductase that provides resistance to thiol-specific stress caused by electrophilic quinones.</text>
</comment>
<dbReference type="EMBL" id="CP013650">
    <property type="protein sequence ID" value="ALS98704.1"/>
    <property type="molecule type" value="Genomic_DNA"/>
</dbReference>
<keyword evidence="3 6" id="KW-0560">Oxidoreductase</keyword>
<comment type="caution">
    <text evidence="6">Lacks conserved residue(s) required for the propagation of feature annotation.</text>
</comment>
<dbReference type="Proteomes" id="UP000068447">
    <property type="component" value="Chromosome"/>
</dbReference>
<evidence type="ECO:0000256" key="3">
    <source>
        <dbReference type="ARBA" id="ARBA00023002"/>
    </source>
</evidence>
<dbReference type="GO" id="GO:0010181">
    <property type="term" value="F:FMN binding"/>
    <property type="evidence" value="ECO:0007669"/>
    <property type="project" value="UniProtKB-UniRule"/>
</dbReference>
<comment type="function">
    <text evidence="6">Also exhibits azoreductase activity. Catalyzes the reductive cleavage of the azo bond in aromatic azo compounds to the corresponding amines.</text>
</comment>
<dbReference type="RefSeq" id="WP_062480181.1">
    <property type="nucleotide sequence ID" value="NZ_CP013650.1"/>
</dbReference>
<reference evidence="8 9" key="1">
    <citation type="submission" date="2015-12" db="EMBL/GenBank/DDBJ databases">
        <title>Complete genome of Lacimicrobium alkaliphilum KCTC 32984.</title>
        <authorList>
            <person name="Kim S.-G."/>
            <person name="Lee Y.-J."/>
        </authorList>
    </citation>
    <scope>NUCLEOTIDE SEQUENCE [LARGE SCALE GENOMIC DNA]</scope>
    <source>
        <strain evidence="8 9">YelD216</strain>
    </source>
</reference>
<dbReference type="Pfam" id="PF02525">
    <property type="entry name" value="Flavodoxin_2"/>
    <property type="match status" value="1"/>
</dbReference>
<dbReference type="Gene3D" id="3.40.50.360">
    <property type="match status" value="1"/>
</dbReference>
<organism evidence="8 9">
    <name type="scientific">Lacimicrobium alkaliphilum</name>
    <dbReference type="NCBI Taxonomy" id="1526571"/>
    <lineage>
        <taxon>Bacteria</taxon>
        <taxon>Pseudomonadati</taxon>
        <taxon>Pseudomonadota</taxon>
        <taxon>Gammaproteobacteria</taxon>
        <taxon>Alteromonadales</taxon>
        <taxon>Alteromonadaceae</taxon>
        <taxon>Lacimicrobium</taxon>
    </lineage>
</organism>
<comment type="catalytic activity">
    <reaction evidence="5">
        <text>N,N-dimethyl-1,4-phenylenediamine + anthranilate + 2 NAD(+) = 2-(4-dimethylaminophenyl)diazenylbenzoate + 2 NADH + 2 H(+)</text>
        <dbReference type="Rhea" id="RHEA:55872"/>
        <dbReference type="ChEBI" id="CHEBI:15378"/>
        <dbReference type="ChEBI" id="CHEBI:15783"/>
        <dbReference type="ChEBI" id="CHEBI:16567"/>
        <dbReference type="ChEBI" id="CHEBI:57540"/>
        <dbReference type="ChEBI" id="CHEBI:57945"/>
        <dbReference type="ChEBI" id="CHEBI:71579"/>
        <dbReference type="EC" id="1.7.1.17"/>
    </reaction>
    <physiologicalReaction direction="right-to-left" evidence="5">
        <dbReference type="Rhea" id="RHEA:55874"/>
    </physiologicalReaction>
</comment>
<evidence type="ECO:0000259" key="7">
    <source>
        <dbReference type="Pfam" id="PF02525"/>
    </source>
</evidence>
<evidence type="ECO:0000256" key="5">
    <source>
        <dbReference type="ARBA" id="ARBA00048542"/>
    </source>
</evidence>
<dbReference type="AlphaFoldDB" id="A0A0U3B0S6"/>
<comment type="catalytic activity">
    <reaction evidence="6">
        <text>2 a quinone + NADH + H(+) = 2 a 1,4-benzosemiquinone + NAD(+)</text>
        <dbReference type="Rhea" id="RHEA:65952"/>
        <dbReference type="ChEBI" id="CHEBI:15378"/>
        <dbReference type="ChEBI" id="CHEBI:57540"/>
        <dbReference type="ChEBI" id="CHEBI:57945"/>
        <dbReference type="ChEBI" id="CHEBI:132124"/>
        <dbReference type="ChEBI" id="CHEBI:134225"/>
    </reaction>
</comment>
<dbReference type="InterPro" id="IPR050104">
    <property type="entry name" value="FMN-dep_NADH:Q_OxRdtase_AzoR1"/>
</dbReference>
<dbReference type="GO" id="GO:0009055">
    <property type="term" value="F:electron transfer activity"/>
    <property type="evidence" value="ECO:0007669"/>
    <property type="project" value="UniProtKB-UniRule"/>
</dbReference>
<dbReference type="GO" id="GO:0016655">
    <property type="term" value="F:oxidoreductase activity, acting on NAD(P)H, quinone or similar compound as acceptor"/>
    <property type="evidence" value="ECO:0007669"/>
    <property type="project" value="InterPro"/>
</dbReference>
<dbReference type="PANTHER" id="PTHR43741">
    <property type="entry name" value="FMN-DEPENDENT NADH-AZOREDUCTASE 1"/>
    <property type="match status" value="1"/>
</dbReference>
<dbReference type="InterPro" id="IPR003680">
    <property type="entry name" value="Flavodoxin_fold"/>
</dbReference>
<dbReference type="KEGG" id="lal:AT746_10765"/>
<feature type="binding site" evidence="6">
    <location>
        <position position="10"/>
    </location>
    <ligand>
        <name>FMN</name>
        <dbReference type="ChEBI" id="CHEBI:58210"/>
    </ligand>
</feature>
<dbReference type="EC" id="1.6.5.-" evidence="6"/>
<keyword evidence="2 6" id="KW-0288">FMN</keyword>
<keyword evidence="9" id="KW-1185">Reference proteome</keyword>
<dbReference type="InterPro" id="IPR023048">
    <property type="entry name" value="NADH:quinone_OxRdtase_FMN_depd"/>
</dbReference>